<dbReference type="Gene3D" id="2.60.40.10">
    <property type="entry name" value="Immunoglobulins"/>
    <property type="match status" value="1"/>
</dbReference>
<evidence type="ECO:0000256" key="1">
    <source>
        <dbReference type="SAM" id="Phobius"/>
    </source>
</evidence>
<dbReference type="GeneID" id="101861110"/>
<accession>A0ABM0ZWB9</accession>
<keyword evidence="1" id="KW-0472">Membrane</keyword>
<keyword evidence="1" id="KW-0812">Transmembrane</keyword>
<feature type="transmembrane region" description="Helical" evidence="1">
    <location>
        <begin position="17"/>
        <end position="36"/>
    </location>
</feature>
<evidence type="ECO:0000313" key="2">
    <source>
        <dbReference type="Proteomes" id="UP000694888"/>
    </source>
</evidence>
<dbReference type="Proteomes" id="UP000694888">
    <property type="component" value="Unplaced"/>
</dbReference>
<dbReference type="PANTHER" id="PTHR16165:SF5">
    <property type="entry name" value="NXPE FAMILY MEMBER 3"/>
    <property type="match status" value="1"/>
</dbReference>
<dbReference type="PANTHER" id="PTHR16165">
    <property type="entry name" value="NXPE FAMILY MEMBER"/>
    <property type="match status" value="1"/>
</dbReference>
<organism evidence="2 3">
    <name type="scientific">Aplysia californica</name>
    <name type="common">California sea hare</name>
    <dbReference type="NCBI Taxonomy" id="6500"/>
    <lineage>
        <taxon>Eukaryota</taxon>
        <taxon>Metazoa</taxon>
        <taxon>Spiralia</taxon>
        <taxon>Lophotrochozoa</taxon>
        <taxon>Mollusca</taxon>
        <taxon>Gastropoda</taxon>
        <taxon>Heterobranchia</taxon>
        <taxon>Euthyneura</taxon>
        <taxon>Tectipleura</taxon>
        <taxon>Aplysiida</taxon>
        <taxon>Aplysioidea</taxon>
        <taxon>Aplysiidae</taxon>
        <taxon>Aplysia</taxon>
    </lineage>
</organism>
<proteinExistence type="predicted"/>
<gene>
    <name evidence="3" type="primary">LOC101861110</name>
</gene>
<evidence type="ECO:0000313" key="3">
    <source>
        <dbReference type="RefSeq" id="XP_012935875.1"/>
    </source>
</evidence>
<reference evidence="3" key="1">
    <citation type="submission" date="2025-08" db="UniProtKB">
        <authorList>
            <consortium name="RefSeq"/>
        </authorList>
    </citation>
    <scope>IDENTIFICATION</scope>
</reference>
<sequence>MTSLAQLSPPCPRTGTLFRFLVAVVALVGFVSYRYLDISLPVRELGGWWGAGESRGQEDHVQENQPDLSTYGYSTSIGSVDLVKTAVMTSSKLVWPSLLGTNITVEEIQSKIKHWVARSVSKNPACADVHKNMTSYWRSVSPGLKTLDADFRRMNLASDCGAFNDQRLMAFAPSDLLSPWERDYLSQPVFDDMKDTAWATLSEVDAVTEGPFFVGDTVQFRITVKDGRGQRRPLGGDSVRLWLETADLKAAIAADVTDNKDGSYLATAPLPWKGSVRVKATVAHTRELFRTSLYIQRIYKTTHWITGSFFSRDASEATPCSPFPVLPGFSEQEVCNVTKQNGGFPWFCGKPRKSAHLQCSHFSGVTKLTVPASYPLTEAEEEILYLTESWGKTFPHPEQSRTGRFLA</sequence>
<keyword evidence="2" id="KW-1185">Reference proteome</keyword>
<keyword evidence="1" id="KW-1133">Transmembrane helix</keyword>
<dbReference type="RefSeq" id="XP_012935875.1">
    <property type="nucleotide sequence ID" value="XM_013080421.1"/>
</dbReference>
<protein>
    <submittedName>
        <fullName evidence="3">Uncharacterized protein LOC101861110</fullName>
    </submittedName>
</protein>
<name>A0ABM0ZWB9_APLCA</name>
<dbReference type="InterPro" id="IPR013783">
    <property type="entry name" value="Ig-like_fold"/>
</dbReference>